<dbReference type="Proteomes" id="UP000078492">
    <property type="component" value="Unassembled WGS sequence"/>
</dbReference>
<evidence type="ECO:0000256" key="4">
    <source>
        <dbReference type="ARBA" id="ARBA00022448"/>
    </source>
</evidence>
<evidence type="ECO:0000256" key="1">
    <source>
        <dbReference type="ARBA" id="ARBA00004434"/>
    </source>
</evidence>
<proteinExistence type="inferred from homology"/>
<keyword evidence="4 14" id="KW-0813">Transport</keyword>
<keyword evidence="16" id="KW-1185">Reference proteome</keyword>
<evidence type="ECO:0000256" key="8">
    <source>
        <dbReference type="ARBA" id="ARBA00022837"/>
    </source>
</evidence>
<evidence type="ECO:0000256" key="11">
    <source>
        <dbReference type="ARBA" id="ARBA00023065"/>
    </source>
</evidence>
<comment type="function">
    <text evidence="14">Essential regulatory subunit of the mitochondrial calcium uniporter complex (uniplex), a complex that mediates calcium uptake into mitochondria.</text>
</comment>
<evidence type="ECO:0000256" key="12">
    <source>
        <dbReference type="ARBA" id="ARBA00023128"/>
    </source>
</evidence>
<keyword evidence="9 14" id="KW-0809">Transit peptide</keyword>
<evidence type="ECO:0000256" key="9">
    <source>
        <dbReference type="ARBA" id="ARBA00022946"/>
    </source>
</evidence>
<keyword evidence="11 14" id="KW-0406">Ion transport</keyword>
<dbReference type="EMBL" id="KQ980404">
    <property type="protein sequence ID" value="KYN16192.1"/>
    <property type="molecule type" value="Genomic_DNA"/>
</dbReference>
<keyword evidence="7 14" id="KW-0999">Mitochondrion inner membrane</keyword>
<reference evidence="15 16" key="1">
    <citation type="submission" date="2015-09" db="EMBL/GenBank/DDBJ databases">
        <title>Trachymyrmex cornetzi WGS genome.</title>
        <authorList>
            <person name="Nygaard S."/>
            <person name="Hu H."/>
            <person name="Boomsma J."/>
            <person name="Zhang G."/>
        </authorList>
    </citation>
    <scope>NUCLEOTIDE SEQUENCE [LARGE SCALE GENOMIC DNA]</scope>
    <source>
        <strain evidence="15">Tcor2-1</strain>
        <tissue evidence="15">Whole body</tissue>
    </source>
</reference>
<accession>A0A151J2T5</accession>
<keyword evidence="6" id="KW-0812">Transmembrane</keyword>
<comment type="similarity">
    <text evidence="2 14">Belongs to the SMDT1/EMRE family.</text>
</comment>
<keyword evidence="5 14" id="KW-0109">Calcium transport</keyword>
<gene>
    <name evidence="15" type="ORF">ALC57_11545</name>
</gene>
<evidence type="ECO:0000256" key="3">
    <source>
        <dbReference type="ARBA" id="ARBA00022180"/>
    </source>
</evidence>
<dbReference type="PANTHER" id="PTHR33904:SF1">
    <property type="entry name" value="ESSENTIAL MCU REGULATOR, MITOCHONDRIAL"/>
    <property type="match status" value="1"/>
</dbReference>
<evidence type="ECO:0000256" key="14">
    <source>
        <dbReference type="RuleBase" id="RU369077"/>
    </source>
</evidence>
<dbReference type="AlphaFoldDB" id="A0A151J2T5"/>
<evidence type="ECO:0000256" key="10">
    <source>
        <dbReference type="ARBA" id="ARBA00022989"/>
    </source>
</evidence>
<evidence type="ECO:0000256" key="5">
    <source>
        <dbReference type="ARBA" id="ARBA00022568"/>
    </source>
</evidence>
<evidence type="ECO:0000256" key="2">
    <source>
        <dbReference type="ARBA" id="ARBA00008958"/>
    </source>
</evidence>
<organism evidence="15 16">
    <name type="scientific">Trachymyrmex cornetzi</name>
    <dbReference type="NCBI Taxonomy" id="471704"/>
    <lineage>
        <taxon>Eukaryota</taxon>
        <taxon>Metazoa</taxon>
        <taxon>Ecdysozoa</taxon>
        <taxon>Arthropoda</taxon>
        <taxon>Hexapoda</taxon>
        <taxon>Insecta</taxon>
        <taxon>Pterygota</taxon>
        <taxon>Neoptera</taxon>
        <taxon>Endopterygota</taxon>
        <taxon>Hymenoptera</taxon>
        <taxon>Apocrita</taxon>
        <taxon>Aculeata</taxon>
        <taxon>Formicoidea</taxon>
        <taxon>Formicidae</taxon>
        <taxon>Myrmicinae</taxon>
        <taxon>Trachymyrmex</taxon>
    </lineage>
</organism>
<dbReference type="GO" id="GO:0036444">
    <property type="term" value="P:calcium import into the mitochondrion"/>
    <property type="evidence" value="ECO:0007669"/>
    <property type="project" value="UniProtKB-UniRule"/>
</dbReference>
<dbReference type="GO" id="GO:1990246">
    <property type="term" value="C:uniplex complex"/>
    <property type="evidence" value="ECO:0007669"/>
    <property type="project" value="UniProtKB-UniRule"/>
</dbReference>
<evidence type="ECO:0000256" key="13">
    <source>
        <dbReference type="ARBA" id="ARBA00023136"/>
    </source>
</evidence>
<name>A0A151J2T5_9HYME</name>
<evidence type="ECO:0000313" key="15">
    <source>
        <dbReference type="EMBL" id="KYN16192.1"/>
    </source>
</evidence>
<dbReference type="GO" id="GO:0051560">
    <property type="term" value="P:mitochondrial calcium ion homeostasis"/>
    <property type="evidence" value="ECO:0007669"/>
    <property type="project" value="UniProtKB-UniRule"/>
</dbReference>
<keyword evidence="8 14" id="KW-0106">Calcium</keyword>
<dbReference type="InterPro" id="IPR018782">
    <property type="entry name" value="MCU_reg"/>
</dbReference>
<dbReference type="KEGG" id="tcz:108764367"/>
<dbReference type="Pfam" id="PF10161">
    <property type="entry name" value="DDDD"/>
    <property type="match status" value="1"/>
</dbReference>
<sequence length="92" mass="10074">MLLSKVTLLFRGKTVLRKTNTISKPFLRSTITTPSGAILPEPKRTPFSFLGVVSSVIFGLLVGATISKNIANFLEENDLFVPSDDDDDDDDD</sequence>
<comment type="subcellular location">
    <subcellularLocation>
        <location evidence="1 14">Mitochondrion inner membrane</location>
        <topology evidence="1 14">Single-pass membrane protein</topology>
    </subcellularLocation>
</comment>
<dbReference type="OrthoDB" id="10039145at2759"/>
<evidence type="ECO:0000313" key="16">
    <source>
        <dbReference type="Proteomes" id="UP000078492"/>
    </source>
</evidence>
<dbReference type="PANTHER" id="PTHR33904">
    <property type="entry name" value="ESSENTIAL MCU REGULATOR, MITOCHONDRIAL"/>
    <property type="match status" value="1"/>
</dbReference>
<keyword evidence="10" id="KW-1133">Transmembrane helix</keyword>
<comment type="subunit">
    <text evidence="14">Component of the uniplex complex. Interacts (via the transmembrane region) with MCU (via the first transmembrane region); the interaction is direct.</text>
</comment>
<keyword evidence="12 14" id="KW-0496">Mitochondrion</keyword>
<evidence type="ECO:0000256" key="7">
    <source>
        <dbReference type="ARBA" id="ARBA00022792"/>
    </source>
</evidence>
<protein>
    <recommendedName>
        <fullName evidence="3 14">Essential MCU regulator, mitochondrial</fullName>
    </recommendedName>
    <alternativeName>
        <fullName evidence="14">Single-pass membrane protein with aspartate-rich tail 1, mitochondrial</fullName>
    </alternativeName>
</protein>
<keyword evidence="13" id="KW-0472">Membrane</keyword>
<evidence type="ECO:0000256" key="6">
    <source>
        <dbReference type="ARBA" id="ARBA00022692"/>
    </source>
</evidence>
<dbReference type="STRING" id="471704.A0A151J2T5"/>